<dbReference type="InterPro" id="IPR018490">
    <property type="entry name" value="cNMP-bd_dom_sf"/>
</dbReference>
<dbReference type="GO" id="GO:0003677">
    <property type="term" value="F:DNA binding"/>
    <property type="evidence" value="ECO:0007669"/>
    <property type="project" value="UniProtKB-KW"/>
</dbReference>
<dbReference type="GO" id="GO:0003700">
    <property type="term" value="F:DNA-binding transcription factor activity"/>
    <property type="evidence" value="ECO:0007669"/>
    <property type="project" value="TreeGrafter"/>
</dbReference>
<dbReference type="InterPro" id="IPR014710">
    <property type="entry name" value="RmlC-like_jellyroll"/>
</dbReference>
<dbReference type="SUPFAM" id="SSF46785">
    <property type="entry name" value="Winged helix' DNA-binding domain"/>
    <property type="match status" value="1"/>
</dbReference>
<dbReference type="FunFam" id="1.10.10.10:FF:000019">
    <property type="entry name" value="Crp/Fnr family transcriptional regulator"/>
    <property type="match status" value="1"/>
</dbReference>
<dbReference type="PANTHER" id="PTHR24567">
    <property type="entry name" value="CRP FAMILY TRANSCRIPTIONAL REGULATORY PROTEIN"/>
    <property type="match status" value="1"/>
</dbReference>
<keyword evidence="1" id="KW-0805">Transcription regulation</keyword>
<evidence type="ECO:0000313" key="7">
    <source>
        <dbReference type="Proteomes" id="UP000494119"/>
    </source>
</evidence>
<dbReference type="Pfam" id="PF13545">
    <property type="entry name" value="HTH_Crp_2"/>
    <property type="match status" value="1"/>
</dbReference>
<accession>A0A6J5GPX1</accession>
<dbReference type="Gene3D" id="1.10.10.10">
    <property type="entry name" value="Winged helix-like DNA-binding domain superfamily/Winged helix DNA-binding domain"/>
    <property type="match status" value="1"/>
</dbReference>
<dbReference type="Proteomes" id="UP000494119">
    <property type="component" value="Unassembled WGS sequence"/>
</dbReference>
<dbReference type="InterPro" id="IPR036388">
    <property type="entry name" value="WH-like_DNA-bd_sf"/>
</dbReference>
<proteinExistence type="predicted"/>
<evidence type="ECO:0000313" key="6">
    <source>
        <dbReference type="EMBL" id="CAB3803175.1"/>
    </source>
</evidence>
<dbReference type="SUPFAM" id="SSF51206">
    <property type="entry name" value="cAMP-binding domain-like"/>
    <property type="match status" value="1"/>
</dbReference>
<dbReference type="Pfam" id="PF00027">
    <property type="entry name" value="cNMP_binding"/>
    <property type="match status" value="1"/>
</dbReference>
<evidence type="ECO:0000256" key="1">
    <source>
        <dbReference type="ARBA" id="ARBA00023015"/>
    </source>
</evidence>
<dbReference type="EMBL" id="CADIKL010000039">
    <property type="protein sequence ID" value="CAB3803175.1"/>
    <property type="molecule type" value="Genomic_DNA"/>
</dbReference>
<keyword evidence="3" id="KW-0804">Transcription</keyword>
<gene>
    <name evidence="6" type="ORF">LMG28688_05721</name>
</gene>
<dbReference type="InterPro" id="IPR012318">
    <property type="entry name" value="HTH_CRP"/>
</dbReference>
<dbReference type="PANTHER" id="PTHR24567:SF74">
    <property type="entry name" value="HTH-TYPE TRANSCRIPTIONAL REGULATOR ARCR"/>
    <property type="match status" value="1"/>
</dbReference>
<dbReference type="SMART" id="SM00419">
    <property type="entry name" value="HTH_CRP"/>
    <property type="match status" value="1"/>
</dbReference>
<dbReference type="AlphaFoldDB" id="A0A6J5GPX1"/>
<name>A0A6J5GPX1_9BURK</name>
<evidence type="ECO:0000259" key="5">
    <source>
        <dbReference type="PROSITE" id="PS51063"/>
    </source>
</evidence>
<evidence type="ECO:0000256" key="2">
    <source>
        <dbReference type="ARBA" id="ARBA00023125"/>
    </source>
</evidence>
<dbReference type="InterPro" id="IPR050397">
    <property type="entry name" value="Env_Response_Regulators"/>
</dbReference>
<sequence>MAATASLSEWFAPAEREANPARYTNHANPASLTSASHEAFFRRALDPVIRQRAIAAFLENPCLRNGSAEAAARLVDAGHEKTWLHGERVLPYQADCKEIHIVLAGALEASWINASGARVIGEYIQPGTVVNIIPALDRKGSLCDLYARGTTRLFHIPRAAMLDLFERQPALMRGFFELICSRNRDLNERFRFSRLADFSARVAERLLSLADRYGNAVEAGVEIGLKLSQDDLAALLGVSRQSINKELRAFADRGWIEIRYGQITIVDSAALLRVREANE</sequence>
<keyword evidence="7" id="KW-1185">Reference proteome</keyword>
<feature type="domain" description="HTH cro/C1-type" evidence="4">
    <location>
        <begin position="225"/>
        <end position="245"/>
    </location>
</feature>
<reference evidence="6 7" key="1">
    <citation type="submission" date="2020-04" db="EMBL/GenBank/DDBJ databases">
        <authorList>
            <person name="De Canck E."/>
        </authorList>
    </citation>
    <scope>NUCLEOTIDE SEQUENCE [LARGE SCALE GENOMIC DNA]</scope>
    <source>
        <strain evidence="6 7">LMG 28688</strain>
    </source>
</reference>
<organism evidence="6 7">
    <name type="scientific">Paraburkholderia caffeinitolerans</name>
    <dbReference type="NCBI Taxonomy" id="1723730"/>
    <lineage>
        <taxon>Bacteria</taxon>
        <taxon>Pseudomonadati</taxon>
        <taxon>Pseudomonadota</taxon>
        <taxon>Betaproteobacteria</taxon>
        <taxon>Burkholderiales</taxon>
        <taxon>Burkholderiaceae</taxon>
        <taxon>Paraburkholderia</taxon>
    </lineage>
</organism>
<dbReference type="CDD" id="cd00038">
    <property type="entry name" value="CAP_ED"/>
    <property type="match status" value="1"/>
</dbReference>
<dbReference type="RefSeq" id="WP_175197532.1">
    <property type="nucleotide sequence ID" value="NZ_CADIKL010000039.1"/>
</dbReference>
<dbReference type="Gene3D" id="2.60.120.10">
    <property type="entry name" value="Jelly Rolls"/>
    <property type="match status" value="1"/>
</dbReference>
<dbReference type="PROSITE" id="PS50943">
    <property type="entry name" value="HTH_CROC1"/>
    <property type="match status" value="1"/>
</dbReference>
<evidence type="ECO:0000256" key="3">
    <source>
        <dbReference type="ARBA" id="ARBA00023163"/>
    </source>
</evidence>
<dbReference type="PROSITE" id="PS51063">
    <property type="entry name" value="HTH_CRP_2"/>
    <property type="match status" value="1"/>
</dbReference>
<keyword evidence="2" id="KW-0238">DNA-binding</keyword>
<dbReference type="InterPro" id="IPR036390">
    <property type="entry name" value="WH_DNA-bd_sf"/>
</dbReference>
<feature type="domain" description="HTH crp-type" evidence="5">
    <location>
        <begin position="196"/>
        <end position="269"/>
    </location>
</feature>
<dbReference type="InterPro" id="IPR000595">
    <property type="entry name" value="cNMP-bd_dom"/>
</dbReference>
<dbReference type="GO" id="GO:0005829">
    <property type="term" value="C:cytosol"/>
    <property type="evidence" value="ECO:0007669"/>
    <property type="project" value="TreeGrafter"/>
</dbReference>
<evidence type="ECO:0000259" key="4">
    <source>
        <dbReference type="PROSITE" id="PS50943"/>
    </source>
</evidence>
<protein>
    <submittedName>
        <fullName evidence="6">Uncharacterized protein</fullName>
    </submittedName>
</protein>
<dbReference type="InterPro" id="IPR001387">
    <property type="entry name" value="Cro/C1-type_HTH"/>
</dbReference>